<evidence type="ECO:0000259" key="3">
    <source>
        <dbReference type="SMART" id="SM01042"/>
    </source>
</evidence>
<evidence type="ECO:0000313" key="5">
    <source>
        <dbReference type="Proteomes" id="UP000530660"/>
    </source>
</evidence>
<accession>A0A7J7IQQ4</accession>
<dbReference type="InterPro" id="IPR018767">
    <property type="entry name" value="Brl1/Brr6_dom"/>
</dbReference>
<proteinExistence type="predicted"/>
<protein>
    <recommendedName>
        <fullName evidence="3">Brl1/Brr6 domain-containing protein</fullName>
    </recommendedName>
</protein>
<evidence type="ECO:0000256" key="1">
    <source>
        <dbReference type="SAM" id="MobiDB-lite"/>
    </source>
</evidence>
<gene>
    <name evidence="4" type="ORF">F1559_005038</name>
</gene>
<evidence type="ECO:0000256" key="2">
    <source>
        <dbReference type="SAM" id="Phobius"/>
    </source>
</evidence>
<sequence>MRVLSRLRTIGDAYGSEPFKASAFTPTGLGKRARAGRLGGLKSRGLPEREQPVIALVRRVYWPYIAVGYVQLALHMVLLAATLLVLTFFGYSFYADVSRKVAHQYAQATRHIEQCQRDFRENRCFEGVLVVPHMREQCQHWERCSKQTPAQLVMNRASLIMETLAETVNGFMDSISYKSIACMALMVVLTVMMGSSALSMARMRLNGDVAQLIAIQPPTRWTRRTPTRTRSFAVAEGAETEPSDDEAY</sequence>
<dbReference type="Proteomes" id="UP000530660">
    <property type="component" value="Unassembled WGS sequence"/>
</dbReference>
<keyword evidence="2" id="KW-0472">Membrane</keyword>
<reference evidence="4 5" key="1">
    <citation type="journal article" date="2020" name="J. Phycol.">
        <title>Comparative genome analysis reveals Cyanidiococcus gen. nov., a new extremophilic red algal genus sister to Cyanidioschyzon (Cyanidioschyzonaceae, Rhodophyta).</title>
        <authorList>
            <person name="Liu S.-L."/>
            <person name="Chiang Y.-R."/>
            <person name="Yoon H.S."/>
            <person name="Fu H.-Y."/>
        </authorList>
    </citation>
    <scope>NUCLEOTIDE SEQUENCE [LARGE SCALE GENOMIC DNA]</scope>
    <source>
        <strain evidence="4 5">THAL066</strain>
    </source>
</reference>
<dbReference type="InterPro" id="IPR040202">
    <property type="entry name" value="Brl1/Brr6"/>
</dbReference>
<dbReference type="Pfam" id="PF10104">
    <property type="entry name" value="Brr6_like_C_C"/>
    <property type="match status" value="1"/>
</dbReference>
<feature type="domain" description="Brl1/Brr6" evidence="3">
    <location>
        <begin position="66"/>
        <end position="202"/>
    </location>
</feature>
<keyword evidence="5" id="KW-1185">Reference proteome</keyword>
<dbReference type="SMART" id="SM01042">
    <property type="entry name" value="Brr6_like_C_C"/>
    <property type="match status" value="1"/>
</dbReference>
<name>A0A7J7IQQ4_9RHOD</name>
<dbReference type="GO" id="GO:0006998">
    <property type="term" value="P:nuclear envelope organization"/>
    <property type="evidence" value="ECO:0007669"/>
    <property type="project" value="InterPro"/>
</dbReference>
<dbReference type="AlphaFoldDB" id="A0A7J7IQQ4"/>
<keyword evidence="2" id="KW-1133">Transmembrane helix</keyword>
<comment type="caution">
    <text evidence="4">The sequence shown here is derived from an EMBL/GenBank/DDBJ whole genome shotgun (WGS) entry which is preliminary data.</text>
</comment>
<keyword evidence="2" id="KW-0812">Transmembrane</keyword>
<dbReference type="EMBL" id="VWRR01000001">
    <property type="protein sequence ID" value="KAF6005452.1"/>
    <property type="molecule type" value="Genomic_DNA"/>
</dbReference>
<feature type="compositionally biased region" description="Acidic residues" evidence="1">
    <location>
        <begin position="238"/>
        <end position="248"/>
    </location>
</feature>
<dbReference type="GO" id="GO:0031965">
    <property type="term" value="C:nuclear membrane"/>
    <property type="evidence" value="ECO:0007669"/>
    <property type="project" value="InterPro"/>
</dbReference>
<dbReference type="PANTHER" id="PTHR28136">
    <property type="entry name" value="NUCLEUS EXPORT PROTEIN BRR6"/>
    <property type="match status" value="1"/>
</dbReference>
<dbReference type="OrthoDB" id="5961at2759"/>
<dbReference type="GO" id="GO:0055088">
    <property type="term" value="P:lipid homeostasis"/>
    <property type="evidence" value="ECO:0007669"/>
    <property type="project" value="InterPro"/>
</dbReference>
<dbReference type="PANTHER" id="PTHR28136:SF1">
    <property type="entry name" value="NUCLEUS EXPORT PROTEIN BRL1"/>
    <property type="match status" value="1"/>
</dbReference>
<organism evidence="4 5">
    <name type="scientific">Cyanidiococcus yangmingshanensis</name>
    <dbReference type="NCBI Taxonomy" id="2690220"/>
    <lineage>
        <taxon>Eukaryota</taxon>
        <taxon>Rhodophyta</taxon>
        <taxon>Bangiophyceae</taxon>
        <taxon>Cyanidiales</taxon>
        <taxon>Cyanidiaceae</taxon>
        <taxon>Cyanidiococcus</taxon>
    </lineage>
</organism>
<feature type="transmembrane region" description="Helical" evidence="2">
    <location>
        <begin position="175"/>
        <end position="194"/>
    </location>
</feature>
<feature type="transmembrane region" description="Helical" evidence="2">
    <location>
        <begin position="66"/>
        <end position="91"/>
    </location>
</feature>
<evidence type="ECO:0000313" key="4">
    <source>
        <dbReference type="EMBL" id="KAF6005452.1"/>
    </source>
</evidence>
<feature type="region of interest" description="Disordered" evidence="1">
    <location>
        <begin position="224"/>
        <end position="248"/>
    </location>
</feature>